<organism evidence="1 2">
    <name type="scientific">Acinetobacter equi</name>
    <dbReference type="NCBI Taxonomy" id="1324350"/>
    <lineage>
        <taxon>Bacteria</taxon>
        <taxon>Pseudomonadati</taxon>
        <taxon>Pseudomonadota</taxon>
        <taxon>Gammaproteobacteria</taxon>
        <taxon>Moraxellales</taxon>
        <taxon>Moraxellaceae</taxon>
        <taxon>Acinetobacter</taxon>
    </lineage>
</organism>
<dbReference type="InterPro" id="IPR011009">
    <property type="entry name" value="Kinase-like_dom_sf"/>
</dbReference>
<dbReference type="AlphaFoldDB" id="A0A0N9VZR0"/>
<evidence type="ECO:0000313" key="1">
    <source>
        <dbReference type="EMBL" id="ALH94221.1"/>
    </source>
</evidence>
<sequence length="263" mass="30331">MNQIYFNFLQEHLEKQQDSIESYKIENIKVWLKKASSRHSSLIYLPLTWFSKIFGLGFLKPVPNCGGEASIKCEVNRIQQLSQAGIHVPEILAYSSKGILLKDAAKENKPVLQLQAALKQEASTEARLSLYADAIQKIQNIHNANCYLSEAFSRNILVDQDRNFSFIDFETDPGEVLTLDECHARDWLCFIFSTASCFNEDEIDQVRYLLRDNLIKDQKIYHTLCKVGRKIKWILKFKLEKLGSDGRRLNKCILLLALLDQEK</sequence>
<dbReference type="OrthoDB" id="8028712at2"/>
<dbReference type="KEGG" id="aei:AOY20_00950"/>
<proteinExistence type="predicted"/>
<dbReference type="RefSeq" id="WP_054580137.1">
    <property type="nucleotide sequence ID" value="NZ_CP012808.1"/>
</dbReference>
<name>A0A0N9VZR0_9GAMM</name>
<dbReference type="EMBL" id="CP012808">
    <property type="protein sequence ID" value="ALH94221.1"/>
    <property type="molecule type" value="Genomic_DNA"/>
</dbReference>
<dbReference type="STRING" id="1324350.AOY20_00950"/>
<keyword evidence="2" id="KW-1185">Reference proteome</keyword>
<evidence type="ECO:0008006" key="3">
    <source>
        <dbReference type="Google" id="ProtNLM"/>
    </source>
</evidence>
<dbReference type="SUPFAM" id="SSF56112">
    <property type="entry name" value="Protein kinase-like (PK-like)"/>
    <property type="match status" value="1"/>
</dbReference>
<gene>
    <name evidence="1" type="ORF">AOY20_00950</name>
</gene>
<accession>A0A0N9VZR0</accession>
<protein>
    <recommendedName>
        <fullName evidence="3">Serine/threonine protein kinase</fullName>
    </recommendedName>
</protein>
<dbReference type="Proteomes" id="UP000064939">
    <property type="component" value="Chromosome"/>
</dbReference>
<evidence type="ECO:0000313" key="2">
    <source>
        <dbReference type="Proteomes" id="UP000064939"/>
    </source>
</evidence>
<reference evidence="1 2" key="1">
    <citation type="journal article" date="2015" name="Int. J. Syst. Evol. Microbiol.">
        <title>Acinetobacter equi sp. nov. isolated from horse faeces.</title>
        <authorList>
            <person name="Poppel M.T."/>
            <person name="Skiebe E."/>
            <person name="Laue M."/>
            <person name="Bergmann H."/>
            <person name="Ebersberger I."/>
            <person name="Garn T."/>
            <person name="Fruth A."/>
            <person name="Baumgardt S."/>
            <person name="Busse H.J."/>
            <person name="Wilharm G."/>
        </authorList>
    </citation>
    <scope>NUCLEOTIDE SEQUENCE [LARGE SCALE GENOMIC DNA]</scope>
    <source>
        <strain evidence="1 2">114</strain>
    </source>
</reference>